<dbReference type="AlphaFoldDB" id="A0A4C1U8G7"/>
<keyword evidence="2" id="KW-1185">Reference proteome</keyword>
<dbReference type="OrthoDB" id="119028at2759"/>
<dbReference type="Gene3D" id="3.40.630.20">
    <property type="entry name" value="Peptidase C15, pyroglutamyl peptidase I-like"/>
    <property type="match status" value="1"/>
</dbReference>
<proteinExistence type="predicted"/>
<evidence type="ECO:0000313" key="1">
    <source>
        <dbReference type="EMBL" id="GBP22609.1"/>
    </source>
</evidence>
<sequence length="359" mass="41689">MSPACNPLPPHRKRRAALARTRSPVSHVRALASIGKYLIEPAKKFLDKWKSENDFSAYFENEWLILNRFWYLGASPGTPATNNALESFNKTIKDGGTLRERHHLARFLVIASDIVKDWSNEYITNTERRFAKLPTVSLKTWTESYQWAKLSKQVPLKNRAELVCSYRIPAGLDLECKNFEKPWETFDEYKEQHFREWEVIMPREKENWLQGTCNCPKFLKDYICRTRIVPHESQIVSRSLISVSIEKCRLRHVQSQCNPRLHNLKGLTYGSGGFRLGRNDKLPAFVSKCSIFCQGYLSEYMYYTSLSVDPTRTLFVHVPDNNIYPPDVTARGLERIVDTCLEQLDQDITEKLNSTKLND</sequence>
<gene>
    <name evidence="1" type="ORF">EVAR_13889_1</name>
</gene>
<reference evidence="1 2" key="1">
    <citation type="journal article" date="2019" name="Commun. Biol.">
        <title>The bagworm genome reveals a unique fibroin gene that provides high tensile strength.</title>
        <authorList>
            <person name="Kono N."/>
            <person name="Nakamura H."/>
            <person name="Ohtoshi R."/>
            <person name="Tomita M."/>
            <person name="Numata K."/>
            <person name="Arakawa K."/>
        </authorList>
    </citation>
    <scope>NUCLEOTIDE SEQUENCE [LARGE SCALE GENOMIC DNA]</scope>
</reference>
<dbReference type="EMBL" id="BGZK01000142">
    <property type="protein sequence ID" value="GBP22609.1"/>
    <property type="molecule type" value="Genomic_DNA"/>
</dbReference>
<accession>A0A4C1U8G7</accession>
<protein>
    <submittedName>
        <fullName evidence="1">Uncharacterized protein</fullName>
    </submittedName>
</protein>
<evidence type="ECO:0000313" key="2">
    <source>
        <dbReference type="Proteomes" id="UP000299102"/>
    </source>
</evidence>
<name>A0A4C1U8G7_EUMVA</name>
<dbReference type="InterPro" id="IPR036440">
    <property type="entry name" value="Peptidase_C15-like_sf"/>
</dbReference>
<organism evidence="1 2">
    <name type="scientific">Eumeta variegata</name>
    <name type="common">Bagworm moth</name>
    <name type="synonym">Eumeta japonica</name>
    <dbReference type="NCBI Taxonomy" id="151549"/>
    <lineage>
        <taxon>Eukaryota</taxon>
        <taxon>Metazoa</taxon>
        <taxon>Ecdysozoa</taxon>
        <taxon>Arthropoda</taxon>
        <taxon>Hexapoda</taxon>
        <taxon>Insecta</taxon>
        <taxon>Pterygota</taxon>
        <taxon>Neoptera</taxon>
        <taxon>Endopterygota</taxon>
        <taxon>Lepidoptera</taxon>
        <taxon>Glossata</taxon>
        <taxon>Ditrysia</taxon>
        <taxon>Tineoidea</taxon>
        <taxon>Psychidae</taxon>
        <taxon>Oiketicinae</taxon>
        <taxon>Eumeta</taxon>
    </lineage>
</organism>
<comment type="caution">
    <text evidence="1">The sequence shown here is derived from an EMBL/GenBank/DDBJ whole genome shotgun (WGS) entry which is preliminary data.</text>
</comment>
<dbReference type="Proteomes" id="UP000299102">
    <property type="component" value="Unassembled WGS sequence"/>
</dbReference>
<dbReference type="SUPFAM" id="SSF53182">
    <property type="entry name" value="Pyrrolidone carboxyl peptidase (pyroglutamate aminopeptidase)"/>
    <property type="match status" value="1"/>
</dbReference>